<keyword evidence="11" id="KW-1185">Reference proteome</keyword>
<name>H9UKD1_SPIAZ</name>
<accession>H9UKD1</accession>
<dbReference type="CDD" id="cd00774">
    <property type="entry name" value="GlyRS-like_core"/>
    <property type="match status" value="1"/>
</dbReference>
<keyword evidence="3 8" id="KW-0436">Ligase</keyword>
<feature type="binding site" evidence="8">
    <location>
        <begin position="196"/>
        <end position="201"/>
    </location>
    <ligand>
        <name>ATP</name>
        <dbReference type="ChEBI" id="CHEBI:30616"/>
    </ligand>
</feature>
<evidence type="ECO:0000256" key="6">
    <source>
        <dbReference type="ARBA" id="ARBA00022917"/>
    </source>
</evidence>
<comment type="function">
    <text evidence="8">Catalyzes the attachment of glycine to tRNA(Gly).</text>
</comment>
<evidence type="ECO:0000256" key="1">
    <source>
        <dbReference type="ARBA" id="ARBA00008226"/>
    </source>
</evidence>
<keyword evidence="4 8" id="KW-0547">Nucleotide-binding</keyword>
<dbReference type="FunFam" id="3.30.930.10:FF:000014">
    <property type="entry name" value="Glycine--tRNA ligase"/>
    <property type="match status" value="1"/>
</dbReference>
<dbReference type="FunFam" id="3.40.50.800:FF:000002">
    <property type="entry name" value="Glycine--tRNA ligase"/>
    <property type="match status" value="1"/>
</dbReference>
<dbReference type="InterPro" id="IPR045864">
    <property type="entry name" value="aa-tRNA-synth_II/BPL/LPL"/>
</dbReference>
<dbReference type="NCBIfam" id="TIGR00389">
    <property type="entry name" value="glyS_dimeric"/>
    <property type="match status" value="1"/>
</dbReference>
<dbReference type="GO" id="GO:0004820">
    <property type="term" value="F:glycine-tRNA ligase activity"/>
    <property type="evidence" value="ECO:0007669"/>
    <property type="project" value="UniProtKB-UniRule"/>
</dbReference>
<dbReference type="PRINTS" id="PR01043">
    <property type="entry name" value="TRNASYNTHGLY"/>
</dbReference>
<dbReference type="Pfam" id="PF03129">
    <property type="entry name" value="HGTP_anticodon"/>
    <property type="match status" value="1"/>
</dbReference>
<dbReference type="HAMAP" id="MF_00253_B">
    <property type="entry name" value="Gly_tRNA_synth_B"/>
    <property type="match status" value="1"/>
</dbReference>
<dbReference type="CDD" id="cd00858">
    <property type="entry name" value="GlyRS_anticodon"/>
    <property type="match status" value="1"/>
</dbReference>
<comment type="catalytic activity">
    <reaction evidence="8">
        <text>tRNA(Gly) + glycine + ATP = glycyl-tRNA(Gly) + AMP + diphosphate</text>
        <dbReference type="Rhea" id="RHEA:16013"/>
        <dbReference type="Rhea" id="RHEA-COMP:9664"/>
        <dbReference type="Rhea" id="RHEA-COMP:9683"/>
        <dbReference type="ChEBI" id="CHEBI:30616"/>
        <dbReference type="ChEBI" id="CHEBI:33019"/>
        <dbReference type="ChEBI" id="CHEBI:57305"/>
        <dbReference type="ChEBI" id="CHEBI:78442"/>
        <dbReference type="ChEBI" id="CHEBI:78522"/>
        <dbReference type="ChEBI" id="CHEBI:456215"/>
        <dbReference type="EC" id="6.1.1.14"/>
    </reaction>
</comment>
<dbReference type="EC" id="6.1.1.14" evidence="8"/>
<evidence type="ECO:0000313" key="10">
    <source>
        <dbReference type="EMBL" id="AFG37974.1"/>
    </source>
</evidence>
<evidence type="ECO:0000313" key="11">
    <source>
        <dbReference type="Proteomes" id="UP000007383"/>
    </source>
</evidence>
<feature type="binding site" evidence="8">
    <location>
        <position position="105"/>
    </location>
    <ligand>
        <name>substrate</name>
    </ligand>
</feature>
<dbReference type="Gene3D" id="3.40.50.800">
    <property type="entry name" value="Anticodon-binding domain"/>
    <property type="match status" value="1"/>
</dbReference>
<dbReference type="RefSeq" id="WP_014455957.1">
    <property type="nucleotide sequence ID" value="NC_017098.1"/>
</dbReference>
<protein>
    <recommendedName>
        <fullName evidence="8">Glycine--tRNA ligase</fullName>
        <ecNumber evidence="8">6.1.1.14</ecNumber>
    </recommendedName>
    <alternativeName>
        <fullName evidence="8">Glycyl-tRNA synthetase</fullName>
        <shortName evidence="8">GlyRS</shortName>
    </alternativeName>
</protein>
<comment type="similarity">
    <text evidence="1 8">Belongs to the class-II aminoacyl-tRNA synthetase family.</text>
</comment>
<dbReference type="EMBL" id="CP003282">
    <property type="protein sequence ID" value="AFG37974.1"/>
    <property type="molecule type" value="Genomic_DNA"/>
</dbReference>
<dbReference type="GO" id="GO:0015966">
    <property type="term" value="P:diadenosine tetraphosphate biosynthetic process"/>
    <property type="evidence" value="ECO:0007669"/>
    <property type="project" value="UniProtKB-ARBA"/>
</dbReference>
<dbReference type="InterPro" id="IPR027031">
    <property type="entry name" value="Gly-tRNA_synthase/POLG2"/>
</dbReference>
<dbReference type="SUPFAM" id="SSF52954">
    <property type="entry name" value="Class II aaRS ABD-related"/>
    <property type="match status" value="1"/>
</dbReference>
<dbReference type="GO" id="GO:0006426">
    <property type="term" value="P:glycyl-tRNA aminoacylation"/>
    <property type="evidence" value="ECO:0007669"/>
    <property type="project" value="UniProtKB-UniRule"/>
</dbReference>
<dbReference type="InterPro" id="IPR006195">
    <property type="entry name" value="aa-tRNA-synth_II"/>
</dbReference>
<reference evidence="11" key="1">
    <citation type="journal article" date="2013" name="Stand. Genomic Sci.">
        <title>Complete genome sequence of the halophilic bacterium Spirochaeta africana type strain (Z-7692(T)) from the alkaline Lake Magadi in the East African Rift.</title>
        <authorList>
            <person name="Liolos K."/>
            <person name="Abt B."/>
            <person name="Scheuner C."/>
            <person name="Teshima H."/>
            <person name="Held B."/>
            <person name="Lapidus A."/>
            <person name="Nolan M."/>
            <person name="Lucas S."/>
            <person name="Deshpande S."/>
            <person name="Cheng J.F."/>
            <person name="Tapia R."/>
            <person name="Goodwin L.A."/>
            <person name="Pitluck S."/>
            <person name="Pagani I."/>
            <person name="Ivanova N."/>
            <person name="Mavromatis K."/>
            <person name="Mikhailova N."/>
            <person name="Huntemann M."/>
            <person name="Pati A."/>
            <person name="Chen A."/>
            <person name="Palaniappan K."/>
            <person name="Land M."/>
            <person name="Rohde M."/>
            <person name="Tindall B.J."/>
            <person name="Detter J.C."/>
            <person name="Goker M."/>
            <person name="Bristow J."/>
            <person name="Eisen J.A."/>
            <person name="Markowitz V."/>
            <person name="Hugenholtz P."/>
            <person name="Woyke T."/>
            <person name="Klenk H.P."/>
            <person name="Kyrpides N.C."/>
        </authorList>
    </citation>
    <scope>NUCLEOTIDE SEQUENCE</scope>
    <source>
        <strain evidence="11">ATCC 700263 / DSM 8902 / Z-7692</strain>
    </source>
</reference>
<dbReference type="InterPro" id="IPR002315">
    <property type="entry name" value="tRNA-synt_gly"/>
</dbReference>
<proteinExistence type="inferred from homology"/>
<keyword evidence="2 8" id="KW-0963">Cytoplasm</keyword>
<feature type="binding site" evidence="8">
    <location>
        <begin position="186"/>
        <end position="188"/>
    </location>
    <ligand>
        <name>ATP</name>
        <dbReference type="ChEBI" id="CHEBI:30616"/>
    </ligand>
</feature>
<feature type="binding site" evidence="8">
    <location>
        <begin position="270"/>
        <end position="271"/>
    </location>
    <ligand>
        <name>ATP</name>
        <dbReference type="ChEBI" id="CHEBI:30616"/>
    </ligand>
</feature>
<dbReference type="PANTHER" id="PTHR10745:SF8">
    <property type="entry name" value="DNA POLYMERASE SUBUNIT GAMMA-2, MITOCHONDRIAL"/>
    <property type="match status" value="1"/>
</dbReference>
<dbReference type="SUPFAM" id="SSF55681">
    <property type="entry name" value="Class II aaRS and biotin synthetases"/>
    <property type="match status" value="1"/>
</dbReference>
<dbReference type="InterPro" id="IPR033731">
    <property type="entry name" value="GlyRS-like_core"/>
</dbReference>
<keyword evidence="5 8" id="KW-0067">ATP-binding</keyword>
<gene>
    <name evidence="8" type="primary">glyQS</name>
    <name evidence="10" type="ordered locus">Spiaf_1923</name>
</gene>
<dbReference type="KEGG" id="sfc:Spiaf_1923"/>
<dbReference type="GO" id="GO:0005737">
    <property type="term" value="C:cytoplasm"/>
    <property type="evidence" value="ECO:0007669"/>
    <property type="project" value="UniProtKB-SubCell"/>
</dbReference>
<dbReference type="GO" id="GO:0070062">
    <property type="term" value="C:extracellular exosome"/>
    <property type="evidence" value="ECO:0007669"/>
    <property type="project" value="UniProtKB-ARBA"/>
</dbReference>
<feature type="domain" description="Aminoacyl-transfer RNA synthetases class-II family profile" evidence="9">
    <location>
        <begin position="13"/>
        <end position="349"/>
    </location>
</feature>
<dbReference type="OrthoDB" id="9760853at2"/>
<dbReference type="HOGENOM" id="CLU_015515_2_1_12"/>
<evidence type="ECO:0000259" key="9">
    <source>
        <dbReference type="PROSITE" id="PS50862"/>
    </source>
</evidence>
<sequence length="448" mass="52255">MSKKPQVKNKEMDNIVSLAKRRGFIFPSSEIYGGLSSAWDYGPLGVQLKNNLEQFWWREMTQLHDNIVGIDAAIMMHPRVWEASGHVENFSDLMVEDTVTNERFRFDLLPEECQQEMKSPKGNPLSEPRQFNLMFATHMGPVADAGSKVYLRPETAQGIYVNFKNVAQTSRVKVPFGIAQVGKAFRNEIVTKNFIFRTCEFEQLEMQYFVHPKEDEKWFEFWKEQRINYYDKLGIRRDKLRFHQHGPDELAHYAKDAFDIEYEFPFGWKELEGIHNRTDFDLSRHSEFSGKDLTYLDDQTSERYLPYIIETSAGLTRGVLMALCDAYEEQELEGGDSRTVLHLHPRIAPITVAVFPLVKKDGLAELARDLERELREDFSTFYDQSGAIGRRYRRQDEVGTPFCITVDYDTKEDNSVTLRYRDSMEQVRVPITELVGTIKQAVKEYRRV</sequence>
<evidence type="ECO:0000256" key="2">
    <source>
        <dbReference type="ARBA" id="ARBA00022490"/>
    </source>
</evidence>
<dbReference type="STRING" id="889378.Spiaf_1923"/>
<dbReference type="Pfam" id="PF00587">
    <property type="entry name" value="tRNA-synt_2b"/>
    <property type="match status" value="1"/>
</dbReference>
<dbReference type="PROSITE" id="PS50862">
    <property type="entry name" value="AA_TRNA_LIGASE_II"/>
    <property type="match status" value="1"/>
</dbReference>
<dbReference type="PATRIC" id="fig|889378.3.peg.1909"/>
<dbReference type="GO" id="GO:1990742">
    <property type="term" value="C:microvesicle"/>
    <property type="evidence" value="ECO:0007669"/>
    <property type="project" value="UniProtKB-ARBA"/>
</dbReference>
<dbReference type="GO" id="GO:0005524">
    <property type="term" value="F:ATP binding"/>
    <property type="evidence" value="ECO:0007669"/>
    <property type="project" value="UniProtKB-UniRule"/>
</dbReference>
<feature type="binding site" evidence="8">
    <location>
        <begin position="310"/>
        <end position="314"/>
    </location>
    <ligand>
        <name>substrate</name>
    </ligand>
</feature>
<dbReference type="PANTHER" id="PTHR10745">
    <property type="entry name" value="GLYCYL-TRNA SYNTHETASE/DNA POLYMERASE SUBUNIT GAMMA-2"/>
    <property type="match status" value="1"/>
</dbReference>
<keyword evidence="7 8" id="KW-0030">Aminoacyl-tRNA synthetase</keyword>
<dbReference type="NCBIfam" id="NF003211">
    <property type="entry name" value="PRK04173.1"/>
    <property type="match status" value="1"/>
</dbReference>
<evidence type="ECO:0000256" key="7">
    <source>
        <dbReference type="ARBA" id="ARBA00023146"/>
    </source>
</evidence>
<dbReference type="AlphaFoldDB" id="H9UKD1"/>
<evidence type="ECO:0000256" key="5">
    <source>
        <dbReference type="ARBA" id="ARBA00022840"/>
    </source>
</evidence>
<comment type="subcellular location">
    <subcellularLocation>
        <location evidence="8">Cytoplasm</location>
    </subcellularLocation>
</comment>
<dbReference type="InterPro" id="IPR002314">
    <property type="entry name" value="aa-tRNA-synt_IIb"/>
</dbReference>
<evidence type="ECO:0000256" key="4">
    <source>
        <dbReference type="ARBA" id="ARBA00022741"/>
    </source>
</evidence>
<dbReference type="InterPro" id="IPR022961">
    <property type="entry name" value="Gly_tRNA_ligase_bac"/>
</dbReference>
<organism evidence="10 11">
    <name type="scientific">Spirochaeta africana (strain ATCC 700263 / DSM 8902 / Z-7692)</name>
    <dbReference type="NCBI Taxonomy" id="889378"/>
    <lineage>
        <taxon>Bacteria</taxon>
        <taxon>Pseudomonadati</taxon>
        <taxon>Spirochaetota</taxon>
        <taxon>Spirochaetia</taxon>
        <taxon>Spirochaetales</taxon>
        <taxon>Spirochaetaceae</taxon>
        <taxon>Spirochaeta</taxon>
    </lineage>
</organism>
<evidence type="ECO:0000256" key="8">
    <source>
        <dbReference type="HAMAP-Rule" id="MF_00253"/>
    </source>
</evidence>
<dbReference type="Gene3D" id="3.30.930.10">
    <property type="entry name" value="Bira Bifunctional Protein, Domain 2"/>
    <property type="match status" value="1"/>
</dbReference>
<feature type="binding site" evidence="8">
    <location>
        <begin position="201"/>
        <end position="205"/>
    </location>
    <ligand>
        <name>substrate</name>
    </ligand>
</feature>
<dbReference type="eggNOG" id="COG0423">
    <property type="taxonomic scope" value="Bacteria"/>
</dbReference>
<comment type="subunit">
    <text evidence="8">Homodimer.</text>
</comment>
<feature type="binding site" evidence="8">
    <location>
        <position position="154"/>
    </location>
    <ligand>
        <name>substrate</name>
    </ligand>
</feature>
<feature type="binding site" evidence="8">
    <location>
        <begin position="314"/>
        <end position="317"/>
    </location>
    <ligand>
        <name>ATP</name>
        <dbReference type="ChEBI" id="CHEBI:30616"/>
    </ligand>
</feature>
<keyword evidence="6 8" id="KW-0648">Protein biosynthesis</keyword>
<evidence type="ECO:0000256" key="3">
    <source>
        <dbReference type="ARBA" id="ARBA00022598"/>
    </source>
</evidence>
<dbReference type="InterPro" id="IPR004154">
    <property type="entry name" value="Anticodon-bd"/>
</dbReference>
<dbReference type="Proteomes" id="UP000007383">
    <property type="component" value="Chromosome"/>
</dbReference>
<dbReference type="GO" id="GO:0004081">
    <property type="term" value="F:bis(5'-nucleosyl)-tetraphosphatase (asymmetrical) activity"/>
    <property type="evidence" value="ECO:0007669"/>
    <property type="project" value="UniProtKB-ARBA"/>
</dbReference>
<dbReference type="InterPro" id="IPR036621">
    <property type="entry name" value="Anticodon-bd_dom_sf"/>
</dbReference>